<dbReference type="Gene3D" id="3.30.1380.10">
    <property type="match status" value="1"/>
</dbReference>
<feature type="transmembrane region" description="Helical" evidence="1">
    <location>
        <begin position="350"/>
        <end position="371"/>
    </location>
</feature>
<proteinExistence type="predicted"/>
<comment type="caution">
    <text evidence="3">The sequence shown here is derived from an EMBL/GenBank/DDBJ whole genome shotgun (WGS) entry which is preliminary data.</text>
</comment>
<gene>
    <name evidence="3" type="ORF">CO173_04130</name>
</gene>
<evidence type="ECO:0000256" key="2">
    <source>
        <dbReference type="SAM" id="SignalP"/>
    </source>
</evidence>
<dbReference type="InterPro" id="IPR009045">
    <property type="entry name" value="Zn_M74/Hedgehog-like"/>
</dbReference>
<keyword evidence="1" id="KW-0472">Membrane</keyword>
<feature type="chain" id="PRO_5014824867" description="Peptidase M15B domain-containing protein" evidence="2">
    <location>
        <begin position="22"/>
        <end position="658"/>
    </location>
</feature>
<reference evidence="4" key="1">
    <citation type="submission" date="2017-09" db="EMBL/GenBank/DDBJ databases">
        <title>Depth-based differentiation of microbial function through sediment-hosted aquifers and enrichment of novel symbionts in the deep terrestrial subsurface.</title>
        <authorList>
            <person name="Probst A.J."/>
            <person name="Ladd B."/>
            <person name="Jarett J.K."/>
            <person name="Geller-Mcgrath D.E."/>
            <person name="Sieber C.M.K."/>
            <person name="Emerson J.B."/>
            <person name="Anantharaman K."/>
            <person name="Thomas B.C."/>
            <person name="Malmstrom R."/>
            <person name="Stieglmeier M."/>
            <person name="Klingl A."/>
            <person name="Woyke T."/>
            <person name="Ryan C.M."/>
            <person name="Banfield J.F."/>
        </authorList>
    </citation>
    <scope>NUCLEOTIDE SEQUENCE [LARGE SCALE GENOMIC DNA]</scope>
</reference>
<dbReference type="AlphaFoldDB" id="A0A2M7XDK6"/>
<accession>A0A2M7XDK6</accession>
<dbReference type="Proteomes" id="UP000231263">
    <property type="component" value="Unassembled WGS sequence"/>
</dbReference>
<organism evidence="3 4">
    <name type="scientific">Candidatus Uhrbacteria bacterium CG_4_9_14_3_um_filter_41_35</name>
    <dbReference type="NCBI Taxonomy" id="1975034"/>
    <lineage>
        <taxon>Bacteria</taxon>
        <taxon>Candidatus Uhriibacteriota</taxon>
    </lineage>
</organism>
<feature type="transmembrane region" description="Helical" evidence="1">
    <location>
        <begin position="392"/>
        <end position="410"/>
    </location>
</feature>
<protein>
    <recommendedName>
        <fullName evidence="5">Peptidase M15B domain-containing protein</fullName>
    </recommendedName>
</protein>
<keyword evidence="1" id="KW-1133">Transmembrane helix</keyword>
<feature type="signal peptide" evidence="2">
    <location>
        <begin position="1"/>
        <end position="21"/>
    </location>
</feature>
<name>A0A2M7XDK6_9BACT</name>
<dbReference type="EMBL" id="PFWT01000021">
    <property type="protein sequence ID" value="PJA45959.1"/>
    <property type="molecule type" value="Genomic_DNA"/>
</dbReference>
<keyword evidence="1" id="KW-0812">Transmembrane</keyword>
<evidence type="ECO:0000313" key="4">
    <source>
        <dbReference type="Proteomes" id="UP000231263"/>
    </source>
</evidence>
<evidence type="ECO:0008006" key="5">
    <source>
        <dbReference type="Google" id="ProtNLM"/>
    </source>
</evidence>
<evidence type="ECO:0000256" key="1">
    <source>
        <dbReference type="SAM" id="Phobius"/>
    </source>
</evidence>
<keyword evidence="2" id="KW-0732">Signal</keyword>
<sequence>MKYLAFILFFFTLLIPRPSLGANINDCQQGGLLAGIGQGYSTVECSCPGYPIGISYAGFTSNTVIDTEAKCKEACNSKDVMNPALGIEGYAMQCMVAGQLTEIARASFSGGAIPYYTSDCERVEDTNDPLISCECTGEFSKSQYDAFFRGKPATTAECRYNCLKIYTEEYQTLLSYDRDHQRVTGYSATCNAVDNSGTIDLAQETFSQDSIQNYSTGECTDSVVCSCTGGSNPLAGSSATLKQAGLQTSDAGTCQANCKQIEQNSPGLHFTGWNLSCTSALGMALGGDIITIEKGNFDATITAQKNCGDSFLAPRLGIDIPGFNSDISQVKCDSEGNIINNLLGLYVSAVYKWLLGAGALIAVVMLMIAGVEWMLARGSANGISSAKKRIEGAMFGLALLFFAYTLAYWIDPGTVQFNSLVIHSVEQSELPPLGETEVENPNLSAPITGDLIAVDDPNILVSKNDIRISNSIYEPLKIAAASLKASNNQKIKISSGVRTAEHQLEVYYNKCIESGQIKCSVAVCLPIPTVSRGTLVADARNEQWTSQTWMAKTSSLANANLCPHTREVAVDAWCEGGNFGNYIFDTDCQAALTLAMEQAGFCRLAVEPWHFELNPTSSTSCSLAQDPWSYKVTGESTIYNFQDCKRWDPKNHLCVVHR</sequence>
<evidence type="ECO:0000313" key="3">
    <source>
        <dbReference type="EMBL" id="PJA45959.1"/>
    </source>
</evidence>